<comment type="caution">
    <text evidence="17">The sequence shown here is derived from an EMBL/GenBank/DDBJ whole genome shotgun (WGS) entry which is preliminary data.</text>
</comment>
<dbReference type="InterPro" id="IPR003661">
    <property type="entry name" value="HisK_dim/P_dom"/>
</dbReference>
<dbReference type="CDD" id="cd06225">
    <property type="entry name" value="HAMP"/>
    <property type="match status" value="1"/>
</dbReference>
<keyword evidence="10" id="KW-0067">ATP-binding</keyword>
<evidence type="ECO:0000256" key="1">
    <source>
        <dbReference type="ARBA" id="ARBA00000085"/>
    </source>
</evidence>
<dbReference type="InterPro" id="IPR005467">
    <property type="entry name" value="His_kinase_dom"/>
</dbReference>
<feature type="domain" description="HAMP" evidence="16">
    <location>
        <begin position="191"/>
        <end position="244"/>
    </location>
</feature>
<dbReference type="InterPro" id="IPR003660">
    <property type="entry name" value="HAMP_dom"/>
</dbReference>
<proteinExistence type="predicted"/>
<keyword evidence="5" id="KW-0597">Phosphoprotein</keyword>
<feature type="transmembrane region" description="Helical" evidence="14">
    <location>
        <begin position="7"/>
        <end position="30"/>
    </location>
</feature>
<dbReference type="EMBL" id="JACJVO010000009">
    <property type="protein sequence ID" value="MBB6731159.1"/>
    <property type="molecule type" value="Genomic_DNA"/>
</dbReference>
<dbReference type="PROSITE" id="PS50109">
    <property type="entry name" value="HIS_KIN"/>
    <property type="match status" value="1"/>
</dbReference>
<dbReference type="InterPro" id="IPR004358">
    <property type="entry name" value="Sig_transdc_His_kin-like_C"/>
</dbReference>
<dbReference type="PROSITE" id="PS50885">
    <property type="entry name" value="HAMP"/>
    <property type="match status" value="1"/>
</dbReference>
<dbReference type="CDD" id="cd00075">
    <property type="entry name" value="HATPase"/>
    <property type="match status" value="1"/>
</dbReference>
<evidence type="ECO:0000256" key="3">
    <source>
        <dbReference type="ARBA" id="ARBA00012438"/>
    </source>
</evidence>
<protein>
    <recommendedName>
        <fullName evidence="3">histidine kinase</fullName>
        <ecNumber evidence="3">2.7.13.3</ecNumber>
    </recommendedName>
</protein>
<evidence type="ECO:0000256" key="4">
    <source>
        <dbReference type="ARBA" id="ARBA00022475"/>
    </source>
</evidence>
<evidence type="ECO:0000256" key="14">
    <source>
        <dbReference type="SAM" id="Phobius"/>
    </source>
</evidence>
<feature type="transmembrane region" description="Helical" evidence="14">
    <location>
        <begin position="170"/>
        <end position="189"/>
    </location>
</feature>
<feature type="domain" description="Histidine kinase" evidence="15">
    <location>
        <begin position="259"/>
        <end position="499"/>
    </location>
</feature>
<keyword evidence="18" id="KW-1185">Reference proteome</keyword>
<evidence type="ECO:0000259" key="16">
    <source>
        <dbReference type="PROSITE" id="PS50885"/>
    </source>
</evidence>
<dbReference type="GO" id="GO:0005886">
    <property type="term" value="C:plasma membrane"/>
    <property type="evidence" value="ECO:0007669"/>
    <property type="project" value="UniProtKB-SubCell"/>
</dbReference>
<dbReference type="Pfam" id="PF02518">
    <property type="entry name" value="HATPase_c"/>
    <property type="match status" value="1"/>
</dbReference>
<dbReference type="Gene3D" id="1.10.287.130">
    <property type="match status" value="1"/>
</dbReference>
<evidence type="ECO:0000256" key="9">
    <source>
        <dbReference type="ARBA" id="ARBA00022777"/>
    </source>
</evidence>
<evidence type="ECO:0000256" key="8">
    <source>
        <dbReference type="ARBA" id="ARBA00022741"/>
    </source>
</evidence>
<dbReference type="PRINTS" id="PR00344">
    <property type="entry name" value="BCTRLSENSOR"/>
</dbReference>
<keyword evidence="12" id="KW-0902">Two-component regulatory system</keyword>
<dbReference type="PANTHER" id="PTHR45436">
    <property type="entry name" value="SENSOR HISTIDINE KINASE YKOH"/>
    <property type="match status" value="1"/>
</dbReference>
<keyword evidence="4" id="KW-1003">Cell membrane</keyword>
<dbReference type="AlphaFoldDB" id="A0A7X0SLR3"/>
<dbReference type="SMART" id="SM00304">
    <property type="entry name" value="HAMP"/>
    <property type="match status" value="1"/>
</dbReference>
<dbReference type="PANTHER" id="PTHR45436:SF5">
    <property type="entry name" value="SENSOR HISTIDINE KINASE TRCS"/>
    <property type="match status" value="1"/>
</dbReference>
<name>A0A7X0SLR3_9BACL</name>
<keyword evidence="6" id="KW-0808">Transferase</keyword>
<comment type="subcellular location">
    <subcellularLocation>
        <location evidence="2">Cell membrane</location>
        <topology evidence="2">Multi-pass membrane protein</topology>
    </subcellularLocation>
</comment>
<comment type="catalytic activity">
    <reaction evidence="1">
        <text>ATP + protein L-histidine = ADP + protein N-phospho-L-histidine.</text>
        <dbReference type="EC" id="2.7.13.3"/>
    </reaction>
</comment>
<evidence type="ECO:0000256" key="5">
    <source>
        <dbReference type="ARBA" id="ARBA00022553"/>
    </source>
</evidence>
<dbReference type="EC" id="2.7.13.3" evidence="3"/>
<evidence type="ECO:0000256" key="13">
    <source>
        <dbReference type="ARBA" id="ARBA00023136"/>
    </source>
</evidence>
<dbReference type="SUPFAM" id="SSF158472">
    <property type="entry name" value="HAMP domain-like"/>
    <property type="match status" value="1"/>
</dbReference>
<dbReference type="InterPro" id="IPR036097">
    <property type="entry name" value="HisK_dim/P_sf"/>
</dbReference>
<evidence type="ECO:0000313" key="17">
    <source>
        <dbReference type="EMBL" id="MBB6731159.1"/>
    </source>
</evidence>
<dbReference type="Gene3D" id="6.10.340.10">
    <property type="match status" value="1"/>
</dbReference>
<dbReference type="InterPro" id="IPR003594">
    <property type="entry name" value="HATPase_dom"/>
</dbReference>
<dbReference type="SUPFAM" id="SSF55874">
    <property type="entry name" value="ATPase domain of HSP90 chaperone/DNA topoisomerase II/histidine kinase"/>
    <property type="match status" value="1"/>
</dbReference>
<dbReference type="Gene3D" id="3.30.565.10">
    <property type="entry name" value="Histidine kinase-like ATPase, C-terminal domain"/>
    <property type="match status" value="1"/>
</dbReference>
<organism evidence="17 18">
    <name type="scientific">Cohnella zeiphila</name>
    <dbReference type="NCBI Taxonomy" id="2761120"/>
    <lineage>
        <taxon>Bacteria</taxon>
        <taxon>Bacillati</taxon>
        <taxon>Bacillota</taxon>
        <taxon>Bacilli</taxon>
        <taxon>Bacillales</taxon>
        <taxon>Paenibacillaceae</taxon>
        <taxon>Cohnella</taxon>
    </lineage>
</organism>
<evidence type="ECO:0000259" key="15">
    <source>
        <dbReference type="PROSITE" id="PS50109"/>
    </source>
</evidence>
<dbReference type="Pfam" id="PF00512">
    <property type="entry name" value="HisKA"/>
    <property type="match status" value="1"/>
</dbReference>
<evidence type="ECO:0000256" key="6">
    <source>
        <dbReference type="ARBA" id="ARBA00022679"/>
    </source>
</evidence>
<dbReference type="SMART" id="SM00388">
    <property type="entry name" value="HisKA"/>
    <property type="match status" value="1"/>
</dbReference>
<evidence type="ECO:0000313" key="18">
    <source>
        <dbReference type="Proteomes" id="UP000564644"/>
    </source>
</evidence>
<evidence type="ECO:0000256" key="11">
    <source>
        <dbReference type="ARBA" id="ARBA00022989"/>
    </source>
</evidence>
<dbReference type="InterPro" id="IPR050428">
    <property type="entry name" value="TCS_sensor_his_kinase"/>
</dbReference>
<evidence type="ECO:0000256" key="12">
    <source>
        <dbReference type="ARBA" id="ARBA00023012"/>
    </source>
</evidence>
<keyword evidence="7 14" id="KW-0812">Transmembrane</keyword>
<evidence type="ECO:0000256" key="7">
    <source>
        <dbReference type="ARBA" id="ARBA00022692"/>
    </source>
</evidence>
<keyword evidence="8" id="KW-0547">Nucleotide-binding</keyword>
<dbReference type="Pfam" id="PF00672">
    <property type="entry name" value="HAMP"/>
    <property type="match status" value="1"/>
</dbReference>
<dbReference type="SMART" id="SM00387">
    <property type="entry name" value="HATPase_c"/>
    <property type="match status" value="1"/>
</dbReference>
<keyword evidence="13 14" id="KW-0472">Membrane</keyword>
<keyword evidence="11 14" id="KW-1133">Transmembrane helix</keyword>
<gene>
    <name evidence="17" type="ORF">H7C18_09600</name>
</gene>
<accession>A0A7X0SLR3</accession>
<evidence type="ECO:0000256" key="10">
    <source>
        <dbReference type="ARBA" id="ARBA00022840"/>
    </source>
</evidence>
<reference evidence="17 18" key="1">
    <citation type="submission" date="2020-08" db="EMBL/GenBank/DDBJ databases">
        <title>Cohnella phylogeny.</title>
        <authorList>
            <person name="Dunlap C."/>
        </authorList>
    </citation>
    <scope>NUCLEOTIDE SEQUENCE [LARGE SCALE GENOMIC DNA]</scope>
    <source>
        <strain evidence="17 18">CBP 2801</strain>
    </source>
</reference>
<dbReference type="SUPFAM" id="SSF47384">
    <property type="entry name" value="Homodimeric domain of signal transducing histidine kinase"/>
    <property type="match status" value="1"/>
</dbReference>
<dbReference type="GO" id="GO:0000155">
    <property type="term" value="F:phosphorelay sensor kinase activity"/>
    <property type="evidence" value="ECO:0007669"/>
    <property type="project" value="InterPro"/>
</dbReference>
<dbReference type="Proteomes" id="UP000564644">
    <property type="component" value="Unassembled WGS sequence"/>
</dbReference>
<keyword evidence="9 17" id="KW-0418">Kinase</keyword>
<evidence type="ECO:0000256" key="2">
    <source>
        <dbReference type="ARBA" id="ARBA00004651"/>
    </source>
</evidence>
<dbReference type="GO" id="GO:0005524">
    <property type="term" value="F:ATP binding"/>
    <property type="evidence" value="ECO:0007669"/>
    <property type="project" value="UniProtKB-KW"/>
</dbReference>
<dbReference type="InterPro" id="IPR036890">
    <property type="entry name" value="HATPase_C_sf"/>
</dbReference>
<sequence length="521" mass="58324">MSIRLRLTLWYSGLLAVTLVAFGFLVYYIVYHNTMQDLKEKLADQSRSISVQVNPFSGAMSLQLIGRLNPSIGVQLVNYVAGGDKGKVVQQSNNLGADPNIPDSKEIELPHPSLDQIDFSYRFMKYTVNDQPVYVFESPVSINSNQTAGLVQVVAFMDSQEGFLAQLRNIFWLAGTAGVIVAFALGMFLSRKALRPIEQVTEAAEQIQSGSDLSIRIPGNSQDEIGRLRYTLNHMLERIERAYNGLEETNIAQRRFVSDASHELRTPLTTIRGNVDFLEKIWSQPQQPAVQDVADREGTEVNRTLSAEERETMSREALHDIADESRRMSRLVNDMLSLARADAGYVVDKDRVSLKPLAEEAARRAAFLPRTAEWKIGPLDALEGVWVQGNRDYLLQLLFIFIENGFKYTPSGEVRLEAIRAGDRIGLVVADTGIGMSKEEVPHIFDRFYRVDISRGQTPGTGLGLSIAKWIADMHNASLEVRTKLGEGTRFIVWLPIDFSQPPEYGIMEASARPELPDRES</sequence>
<dbReference type="CDD" id="cd00082">
    <property type="entry name" value="HisKA"/>
    <property type="match status" value="1"/>
</dbReference>